<dbReference type="InterPro" id="IPR004014">
    <property type="entry name" value="ATPase_P-typ_cation-transptr_N"/>
</dbReference>
<dbReference type="Pfam" id="PF13246">
    <property type="entry name" value="Cation_ATPase"/>
    <property type="match status" value="1"/>
</dbReference>
<dbReference type="SMART" id="SM00831">
    <property type="entry name" value="Cation_ATPase_N"/>
    <property type="match status" value="1"/>
</dbReference>
<dbReference type="SUPFAM" id="SSF81665">
    <property type="entry name" value="Calcium ATPase, transmembrane domain M"/>
    <property type="match status" value="1"/>
</dbReference>
<proteinExistence type="inferred from homology"/>
<dbReference type="EMBL" id="JBGEWD010000001">
    <property type="protein sequence ID" value="MEY7998983.1"/>
    <property type="molecule type" value="Genomic_DNA"/>
</dbReference>
<feature type="transmembrane region" description="Helical" evidence="6">
    <location>
        <begin position="808"/>
        <end position="830"/>
    </location>
</feature>
<dbReference type="Gene3D" id="1.20.1110.10">
    <property type="entry name" value="Calcium-transporting ATPase, transmembrane domain"/>
    <property type="match status" value="1"/>
</dbReference>
<dbReference type="Gene3D" id="2.70.150.10">
    <property type="entry name" value="Calcium-transporting ATPase, cytoplasmic transduction domain A"/>
    <property type="match status" value="1"/>
</dbReference>
<dbReference type="InterPro" id="IPR050510">
    <property type="entry name" value="Cation_transp_ATPase_P-type"/>
</dbReference>
<protein>
    <submittedName>
        <fullName evidence="8">Cation-transporting P-type ATPase</fullName>
    </submittedName>
</protein>
<evidence type="ECO:0000259" key="7">
    <source>
        <dbReference type="SMART" id="SM00831"/>
    </source>
</evidence>
<evidence type="ECO:0000313" key="8">
    <source>
        <dbReference type="EMBL" id="MEY7998983.1"/>
    </source>
</evidence>
<evidence type="ECO:0000256" key="3">
    <source>
        <dbReference type="ARBA" id="ARBA00022692"/>
    </source>
</evidence>
<feature type="domain" description="Cation-transporting P-type ATPase N-terminal" evidence="7">
    <location>
        <begin position="3"/>
        <end position="77"/>
    </location>
</feature>
<feature type="transmembrane region" description="Helical" evidence="6">
    <location>
        <begin position="675"/>
        <end position="696"/>
    </location>
</feature>
<dbReference type="InterPro" id="IPR036412">
    <property type="entry name" value="HAD-like_sf"/>
</dbReference>
<feature type="transmembrane region" description="Helical" evidence="6">
    <location>
        <begin position="708"/>
        <end position="727"/>
    </location>
</feature>
<dbReference type="PRINTS" id="PR00121">
    <property type="entry name" value="NAKATPASE"/>
</dbReference>
<dbReference type="PANTHER" id="PTHR43294">
    <property type="entry name" value="SODIUM/POTASSIUM-TRANSPORTING ATPASE SUBUNIT ALPHA"/>
    <property type="match status" value="1"/>
</dbReference>
<feature type="transmembrane region" description="Helical" evidence="6">
    <location>
        <begin position="242"/>
        <end position="265"/>
    </location>
</feature>
<dbReference type="Gene3D" id="3.40.50.1000">
    <property type="entry name" value="HAD superfamily/HAD-like"/>
    <property type="match status" value="1"/>
</dbReference>
<evidence type="ECO:0000256" key="2">
    <source>
        <dbReference type="ARBA" id="ARBA00005675"/>
    </source>
</evidence>
<dbReference type="PANTHER" id="PTHR43294:SF20">
    <property type="entry name" value="P-TYPE ATPASE"/>
    <property type="match status" value="1"/>
</dbReference>
<comment type="subcellular location">
    <subcellularLocation>
        <location evidence="1">Membrane</location>
        <topology evidence="1">Multi-pass membrane protein</topology>
    </subcellularLocation>
</comment>
<feature type="transmembrane region" description="Helical" evidence="6">
    <location>
        <begin position="836"/>
        <end position="856"/>
    </location>
</feature>
<keyword evidence="5 6" id="KW-0472">Membrane</keyword>
<comment type="similarity">
    <text evidence="2">Belongs to the cation transport ATPase (P-type) (TC 3.A.3) family. Type IIA subfamily.</text>
</comment>
<organism evidence="8 9">
    <name type="scientific">Clostridium moutaii</name>
    <dbReference type="NCBI Taxonomy" id="3240932"/>
    <lineage>
        <taxon>Bacteria</taxon>
        <taxon>Bacillati</taxon>
        <taxon>Bacillota</taxon>
        <taxon>Clostridia</taxon>
        <taxon>Eubacteriales</taxon>
        <taxon>Clostridiaceae</taxon>
        <taxon>Clostridium</taxon>
    </lineage>
</organism>
<keyword evidence="4 6" id="KW-1133">Transmembrane helix</keyword>
<feature type="transmembrane region" description="Helical" evidence="6">
    <location>
        <begin position="80"/>
        <end position="97"/>
    </location>
</feature>
<comment type="caution">
    <text evidence="8">The sequence shown here is derived from an EMBL/GenBank/DDBJ whole genome shotgun (WGS) entry which is preliminary data.</text>
</comment>
<evidence type="ECO:0000313" key="9">
    <source>
        <dbReference type="Proteomes" id="UP001564657"/>
    </source>
</evidence>
<evidence type="ECO:0000256" key="6">
    <source>
        <dbReference type="SAM" id="Phobius"/>
    </source>
</evidence>
<feature type="transmembrane region" description="Helical" evidence="6">
    <location>
        <begin position="776"/>
        <end position="796"/>
    </location>
</feature>
<keyword evidence="3 6" id="KW-0812">Transmembrane</keyword>
<feature type="transmembrane region" description="Helical" evidence="6">
    <location>
        <begin position="748"/>
        <end position="770"/>
    </location>
</feature>
<feature type="transmembrane region" description="Helical" evidence="6">
    <location>
        <begin position="49"/>
        <end position="74"/>
    </location>
</feature>
<evidence type="ECO:0000256" key="4">
    <source>
        <dbReference type="ARBA" id="ARBA00022989"/>
    </source>
</evidence>
<feature type="transmembrane region" description="Helical" evidence="6">
    <location>
        <begin position="277"/>
        <end position="300"/>
    </location>
</feature>
<accession>A0ABV4BKH7</accession>
<name>A0ABV4BKH7_9CLOT</name>
<dbReference type="Pfam" id="PF00690">
    <property type="entry name" value="Cation_ATPase_N"/>
    <property type="match status" value="1"/>
</dbReference>
<dbReference type="InterPro" id="IPR023299">
    <property type="entry name" value="ATPase_P-typ_cyto_dom_N"/>
</dbReference>
<dbReference type="InterPro" id="IPR023298">
    <property type="entry name" value="ATPase_P-typ_TM_dom_sf"/>
</dbReference>
<dbReference type="InterPro" id="IPR023214">
    <property type="entry name" value="HAD_sf"/>
</dbReference>
<keyword evidence="9" id="KW-1185">Reference proteome</keyword>
<dbReference type="Pfam" id="PF00122">
    <property type="entry name" value="E1-E2_ATPase"/>
    <property type="match status" value="1"/>
</dbReference>
<dbReference type="InterPro" id="IPR059000">
    <property type="entry name" value="ATPase_P-type_domA"/>
</dbReference>
<dbReference type="SUPFAM" id="SSF81653">
    <property type="entry name" value="Calcium ATPase, transduction domain A"/>
    <property type="match status" value="1"/>
</dbReference>
<evidence type="ECO:0000256" key="5">
    <source>
        <dbReference type="ARBA" id="ARBA00023136"/>
    </source>
</evidence>
<dbReference type="Gene3D" id="3.40.1110.10">
    <property type="entry name" value="Calcium-transporting ATPase, cytoplasmic domain N"/>
    <property type="match status" value="1"/>
</dbReference>
<sequence length="862" mass="97997">MIEWYKHPWSEIVKELNSNTYYGLDEEQIESLREKYGENKIVMPDTKGLFYLAFIQFKEAWILLLIFCTILFIYLGIYSYGIISLVIALLNIFLIALEQYKVERNIKELRKLNLGMARVIRDGRTLRIPSEELVVGDIVIVGQGEGIPADMRVIESNDLKIDECSVTGENFIVEKYEFKIDDRELSLSDMKNILFKSSSVAEGDGTGIVIAVGMNTQVSNIVKLLLKGERKRESFGFRIHRVVNAFSIFLVGCFSIIGFILKFTFHKSFYYSLKTGSVIFLSTIPQAMIIIILLIGAILLKKFKKANITFKDLSSIEKFSKVSAVCTDKVGAFSKNKMKVMKAYGSNGLIDINEEALKDGINESLYRMMNIGLLCSDEKSAKTNEENSVKNLVESSLVGFGAQNGIYKKELDKKYNRIFKILFDGERRIMTTVNKVDKKYRAHVKGATDSIINRCTHILKNGLEVEITEEDIKSIRDADISMSNECLYVVGFAYRNFNYEPSIKENIESNLVFVGLIGFDNMLKENASNSIKKALALSIKPIIITDDNKLTALAIGKKINIISRLQQIVSGVEMDNMTEEEFSRIGEKVSFFSRISSQHKVNIIKALKSYGYITAITGWKLTDLPALKISNVGITNTKSKIVRKLCDIFVKNMDFMNLLNTIENSRKIMNMIEKIIVYIISCCVGLTVFLMMNVLFDLDISGNIIIESIWFNSVIMFLSALALMYQCEDEEGDYVSSVIDKSIIVENSSFVLFGGFLMGTLSFISLYISNLWKSEFPFLTSISILNICAALFVYSFSDIKFFKNKFSTTIVIINIIIQLLAIFITSKFLILFNLGYWKIFFVCIALWLVFCISYKFHKNQYV</sequence>
<dbReference type="SUPFAM" id="SSF81660">
    <property type="entry name" value="Metal cation-transporting ATPase, ATP-binding domain N"/>
    <property type="match status" value="1"/>
</dbReference>
<gene>
    <name evidence="8" type="ORF">AB8U03_02010</name>
</gene>
<dbReference type="SUPFAM" id="SSF56784">
    <property type="entry name" value="HAD-like"/>
    <property type="match status" value="1"/>
</dbReference>
<dbReference type="Proteomes" id="UP001564657">
    <property type="component" value="Unassembled WGS sequence"/>
</dbReference>
<dbReference type="InterPro" id="IPR008250">
    <property type="entry name" value="ATPase_P-typ_transduc_dom_A_sf"/>
</dbReference>
<reference evidence="8 9" key="1">
    <citation type="submission" date="2024-08" db="EMBL/GenBank/DDBJ databases">
        <title>Clostridium lapicellarii sp. nov., and Clostridium renhuaiense sp. nov., two species isolated from the mud in a fermentation cellar used for producing sauce-flavour Chinese liquors.</title>
        <authorList>
            <person name="Yang F."/>
            <person name="Wang H."/>
            <person name="Chen L.Q."/>
            <person name="Zhou N."/>
            <person name="Lu J.J."/>
            <person name="Pu X.X."/>
            <person name="Wan B."/>
            <person name="Wang L."/>
            <person name="Liu S.J."/>
        </authorList>
    </citation>
    <scope>NUCLEOTIDE SEQUENCE [LARGE SCALE GENOMIC DNA]</scope>
    <source>
        <strain evidence="8 9">MT-5</strain>
    </source>
</reference>
<evidence type="ECO:0000256" key="1">
    <source>
        <dbReference type="ARBA" id="ARBA00004141"/>
    </source>
</evidence>
<dbReference type="RefSeq" id="WP_369702852.1">
    <property type="nucleotide sequence ID" value="NZ_JBGEWD010000001.1"/>
</dbReference>
<dbReference type="PRINTS" id="PR00119">
    <property type="entry name" value="CATATPASE"/>
</dbReference>